<gene>
    <name evidence="1" type="ORF">CPELLU_LOCUS11555</name>
</gene>
<proteinExistence type="predicted"/>
<evidence type="ECO:0000313" key="1">
    <source>
        <dbReference type="EMBL" id="CAG8695776.1"/>
    </source>
</evidence>
<organism evidence="1 2">
    <name type="scientific">Cetraspora pellucida</name>
    <dbReference type="NCBI Taxonomy" id="1433469"/>
    <lineage>
        <taxon>Eukaryota</taxon>
        <taxon>Fungi</taxon>
        <taxon>Fungi incertae sedis</taxon>
        <taxon>Mucoromycota</taxon>
        <taxon>Glomeromycotina</taxon>
        <taxon>Glomeromycetes</taxon>
        <taxon>Diversisporales</taxon>
        <taxon>Gigasporaceae</taxon>
        <taxon>Cetraspora</taxon>
    </lineage>
</organism>
<reference evidence="1" key="1">
    <citation type="submission" date="2021-06" db="EMBL/GenBank/DDBJ databases">
        <authorList>
            <person name="Kallberg Y."/>
            <person name="Tangrot J."/>
            <person name="Rosling A."/>
        </authorList>
    </citation>
    <scope>NUCLEOTIDE SEQUENCE</scope>
    <source>
        <strain evidence="1">FL966</strain>
    </source>
</reference>
<accession>A0A9N9HJX2</accession>
<protein>
    <submittedName>
        <fullName evidence="1">3566_t:CDS:1</fullName>
    </submittedName>
</protein>
<dbReference type="EMBL" id="CAJVQA010010335">
    <property type="protein sequence ID" value="CAG8695776.1"/>
    <property type="molecule type" value="Genomic_DNA"/>
</dbReference>
<dbReference type="Proteomes" id="UP000789759">
    <property type="component" value="Unassembled WGS sequence"/>
</dbReference>
<sequence>KIKAKDISNQYNYLEIEMQLCYPHYLSIIEPDQYDKNKSSANSIYITESSNYKDNDTLLTHNIIILKLLSFGDKITLITKVLYEKQRKENQTLELNLDIF</sequence>
<dbReference type="OrthoDB" id="2425109at2759"/>
<evidence type="ECO:0000313" key="2">
    <source>
        <dbReference type="Proteomes" id="UP000789759"/>
    </source>
</evidence>
<comment type="caution">
    <text evidence="1">The sequence shown here is derived from an EMBL/GenBank/DDBJ whole genome shotgun (WGS) entry which is preliminary data.</text>
</comment>
<name>A0A9N9HJX2_9GLOM</name>
<dbReference type="AlphaFoldDB" id="A0A9N9HJX2"/>
<keyword evidence="2" id="KW-1185">Reference proteome</keyword>
<feature type="non-terminal residue" evidence="1">
    <location>
        <position position="1"/>
    </location>
</feature>